<evidence type="ECO:0000313" key="1">
    <source>
        <dbReference type="EMBL" id="TDR79728.1"/>
    </source>
</evidence>
<dbReference type="Proteomes" id="UP000295611">
    <property type="component" value="Unassembled WGS sequence"/>
</dbReference>
<comment type="caution">
    <text evidence="1">The sequence shown here is derived from an EMBL/GenBank/DDBJ whole genome shotgun (WGS) entry which is preliminary data.</text>
</comment>
<dbReference type="AlphaFoldDB" id="A0A4R7B541"/>
<evidence type="ECO:0008006" key="3">
    <source>
        <dbReference type="Google" id="ProtNLM"/>
    </source>
</evidence>
<proteinExistence type="predicted"/>
<keyword evidence="2" id="KW-1185">Reference proteome</keyword>
<dbReference type="EMBL" id="SNZP01000007">
    <property type="protein sequence ID" value="TDR79728.1"/>
    <property type="molecule type" value="Genomic_DNA"/>
</dbReference>
<name>A0A4R7B541_9NEIS</name>
<evidence type="ECO:0000313" key="2">
    <source>
        <dbReference type="Proteomes" id="UP000295611"/>
    </source>
</evidence>
<sequence length="58" mass="6375">MRFVEAFPEEEIVKTLSGQLSWSHFLLQDRNQAKNLVDGSTIANCVALTTAGKAANRP</sequence>
<accession>A0A4R7B541</accession>
<reference evidence="1 2" key="1">
    <citation type="submission" date="2019-03" db="EMBL/GenBank/DDBJ databases">
        <title>Genomic Encyclopedia of Type Strains, Phase III (KMG-III): the genomes of soil and plant-associated and newly described type strains.</title>
        <authorList>
            <person name="Whitman W."/>
        </authorList>
    </citation>
    <scope>NUCLEOTIDE SEQUENCE [LARGE SCALE GENOMIC DNA]</scope>
    <source>
        <strain evidence="1 2">CECT 8976</strain>
    </source>
</reference>
<protein>
    <recommendedName>
        <fullName evidence="3">YhcG N-terminal domain-containing protein</fullName>
    </recommendedName>
</protein>
<gene>
    <name evidence="1" type="ORF">DFP86_10792</name>
</gene>
<organism evidence="1 2">
    <name type="scientific">Paludibacterium purpuratum</name>
    <dbReference type="NCBI Taxonomy" id="1144873"/>
    <lineage>
        <taxon>Bacteria</taxon>
        <taxon>Pseudomonadati</taxon>
        <taxon>Pseudomonadota</taxon>
        <taxon>Betaproteobacteria</taxon>
        <taxon>Neisseriales</taxon>
        <taxon>Chromobacteriaceae</taxon>
        <taxon>Paludibacterium</taxon>
    </lineage>
</organism>